<keyword evidence="3" id="KW-0804">Transcription</keyword>
<dbReference type="Proteomes" id="UP000318288">
    <property type="component" value="Unassembled WGS sequence"/>
</dbReference>
<proteinExistence type="predicted"/>
<dbReference type="Gene3D" id="1.10.10.60">
    <property type="entry name" value="Homeodomain-like"/>
    <property type="match status" value="1"/>
</dbReference>
<dbReference type="EMBL" id="SJPW01000006">
    <property type="protein sequence ID" value="TWU48933.1"/>
    <property type="molecule type" value="Genomic_DNA"/>
</dbReference>
<evidence type="ECO:0000256" key="4">
    <source>
        <dbReference type="PROSITE-ProRule" id="PRU00335"/>
    </source>
</evidence>
<evidence type="ECO:0000313" key="7">
    <source>
        <dbReference type="Proteomes" id="UP000318288"/>
    </source>
</evidence>
<feature type="domain" description="HTH tetR-type" evidence="5">
    <location>
        <begin position="6"/>
        <end position="66"/>
    </location>
</feature>
<dbReference type="InterPro" id="IPR009057">
    <property type="entry name" value="Homeodomain-like_sf"/>
</dbReference>
<organism evidence="6 7">
    <name type="scientific">Rubripirellula tenax</name>
    <dbReference type="NCBI Taxonomy" id="2528015"/>
    <lineage>
        <taxon>Bacteria</taxon>
        <taxon>Pseudomonadati</taxon>
        <taxon>Planctomycetota</taxon>
        <taxon>Planctomycetia</taxon>
        <taxon>Pirellulales</taxon>
        <taxon>Pirellulaceae</taxon>
        <taxon>Rubripirellula</taxon>
    </lineage>
</organism>
<dbReference type="AlphaFoldDB" id="A0A5C6EGI4"/>
<dbReference type="PRINTS" id="PR00455">
    <property type="entry name" value="HTHTETR"/>
</dbReference>
<dbReference type="PANTHER" id="PTHR47506:SF1">
    <property type="entry name" value="HTH-TYPE TRANSCRIPTIONAL REGULATOR YJDC"/>
    <property type="match status" value="1"/>
</dbReference>
<protein>
    <submittedName>
        <fullName evidence="6">HTH-type transcriptional repressor ComR</fullName>
    </submittedName>
</protein>
<dbReference type="SUPFAM" id="SSF46689">
    <property type="entry name" value="Homeodomain-like"/>
    <property type="match status" value="1"/>
</dbReference>
<evidence type="ECO:0000256" key="3">
    <source>
        <dbReference type="ARBA" id="ARBA00023163"/>
    </source>
</evidence>
<dbReference type="InterPro" id="IPR001647">
    <property type="entry name" value="HTH_TetR"/>
</dbReference>
<dbReference type="Pfam" id="PF00440">
    <property type="entry name" value="TetR_N"/>
    <property type="match status" value="1"/>
</dbReference>
<keyword evidence="7" id="KW-1185">Reference proteome</keyword>
<evidence type="ECO:0000259" key="5">
    <source>
        <dbReference type="PROSITE" id="PS50977"/>
    </source>
</evidence>
<sequence>MPWEKSFEQSDVIERAKEAFWEKGYAATSISDVTAATGIERGSLYNTFDGKHDLFVRAQLKYRGERRAGKLRMLETVNDRREAIAMFFSFPRKSHTERS</sequence>
<feature type="DNA-binding region" description="H-T-H motif" evidence="4">
    <location>
        <begin position="29"/>
        <end position="48"/>
    </location>
</feature>
<keyword evidence="2 4" id="KW-0238">DNA-binding</keyword>
<dbReference type="GO" id="GO:0003677">
    <property type="term" value="F:DNA binding"/>
    <property type="evidence" value="ECO:0007669"/>
    <property type="project" value="UniProtKB-UniRule"/>
</dbReference>
<dbReference type="RefSeq" id="WP_246114708.1">
    <property type="nucleotide sequence ID" value="NZ_SJPW01000006.1"/>
</dbReference>
<name>A0A5C6EGI4_9BACT</name>
<keyword evidence="1" id="KW-0805">Transcription regulation</keyword>
<dbReference type="PANTHER" id="PTHR47506">
    <property type="entry name" value="TRANSCRIPTIONAL REGULATORY PROTEIN"/>
    <property type="match status" value="1"/>
</dbReference>
<evidence type="ECO:0000313" key="6">
    <source>
        <dbReference type="EMBL" id="TWU48933.1"/>
    </source>
</evidence>
<gene>
    <name evidence="6" type="primary">comR</name>
    <name evidence="6" type="ORF">Poly51_48370</name>
</gene>
<dbReference type="PROSITE" id="PS50977">
    <property type="entry name" value="HTH_TETR_2"/>
    <property type="match status" value="1"/>
</dbReference>
<reference evidence="6 7" key="1">
    <citation type="submission" date="2019-02" db="EMBL/GenBank/DDBJ databases">
        <title>Deep-cultivation of Planctomycetes and their phenomic and genomic characterization uncovers novel biology.</title>
        <authorList>
            <person name="Wiegand S."/>
            <person name="Jogler M."/>
            <person name="Boedeker C."/>
            <person name="Pinto D."/>
            <person name="Vollmers J."/>
            <person name="Rivas-Marin E."/>
            <person name="Kohn T."/>
            <person name="Peeters S.H."/>
            <person name="Heuer A."/>
            <person name="Rast P."/>
            <person name="Oberbeckmann S."/>
            <person name="Bunk B."/>
            <person name="Jeske O."/>
            <person name="Meyerdierks A."/>
            <person name="Storesund J.E."/>
            <person name="Kallscheuer N."/>
            <person name="Luecker S."/>
            <person name="Lage O.M."/>
            <person name="Pohl T."/>
            <person name="Merkel B.J."/>
            <person name="Hornburger P."/>
            <person name="Mueller R.-W."/>
            <person name="Bruemmer F."/>
            <person name="Labrenz M."/>
            <person name="Spormann A.M."/>
            <person name="Op Den Camp H."/>
            <person name="Overmann J."/>
            <person name="Amann R."/>
            <person name="Jetten M.S.M."/>
            <person name="Mascher T."/>
            <person name="Medema M.H."/>
            <person name="Devos D.P."/>
            <person name="Kaster A.-K."/>
            <person name="Ovreas L."/>
            <person name="Rohde M."/>
            <person name="Galperin M.Y."/>
            <person name="Jogler C."/>
        </authorList>
    </citation>
    <scope>NUCLEOTIDE SEQUENCE [LARGE SCALE GENOMIC DNA]</scope>
    <source>
        <strain evidence="6 7">Poly51</strain>
    </source>
</reference>
<evidence type="ECO:0000256" key="1">
    <source>
        <dbReference type="ARBA" id="ARBA00023015"/>
    </source>
</evidence>
<evidence type="ECO:0000256" key="2">
    <source>
        <dbReference type="ARBA" id="ARBA00023125"/>
    </source>
</evidence>
<accession>A0A5C6EGI4</accession>
<comment type="caution">
    <text evidence="6">The sequence shown here is derived from an EMBL/GenBank/DDBJ whole genome shotgun (WGS) entry which is preliminary data.</text>
</comment>